<feature type="region of interest" description="Disordered" evidence="1">
    <location>
        <begin position="1"/>
        <end position="32"/>
    </location>
</feature>
<name>A0A392UE14_9FABA</name>
<accession>A0A392UE14</accession>
<organism evidence="2 3">
    <name type="scientific">Trifolium medium</name>
    <dbReference type="NCBI Taxonomy" id="97028"/>
    <lineage>
        <taxon>Eukaryota</taxon>
        <taxon>Viridiplantae</taxon>
        <taxon>Streptophyta</taxon>
        <taxon>Embryophyta</taxon>
        <taxon>Tracheophyta</taxon>
        <taxon>Spermatophyta</taxon>
        <taxon>Magnoliopsida</taxon>
        <taxon>eudicotyledons</taxon>
        <taxon>Gunneridae</taxon>
        <taxon>Pentapetalae</taxon>
        <taxon>rosids</taxon>
        <taxon>fabids</taxon>
        <taxon>Fabales</taxon>
        <taxon>Fabaceae</taxon>
        <taxon>Papilionoideae</taxon>
        <taxon>50 kb inversion clade</taxon>
        <taxon>NPAAA clade</taxon>
        <taxon>Hologalegina</taxon>
        <taxon>IRL clade</taxon>
        <taxon>Trifolieae</taxon>
        <taxon>Trifolium</taxon>
    </lineage>
</organism>
<feature type="non-terminal residue" evidence="2">
    <location>
        <position position="1"/>
    </location>
</feature>
<keyword evidence="3" id="KW-1185">Reference proteome</keyword>
<comment type="caution">
    <text evidence="2">The sequence shown here is derived from an EMBL/GenBank/DDBJ whole genome shotgun (WGS) entry which is preliminary data.</text>
</comment>
<protein>
    <submittedName>
        <fullName evidence="2">Uncharacterized protein</fullName>
    </submittedName>
</protein>
<dbReference type="EMBL" id="LXQA010780046">
    <property type="protein sequence ID" value="MCI70656.1"/>
    <property type="molecule type" value="Genomic_DNA"/>
</dbReference>
<dbReference type="Proteomes" id="UP000265520">
    <property type="component" value="Unassembled WGS sequence"/>
</dbReference>
<dbReference type="AlphaFoldDB" id="A0A392UE14"/>
<reference evidence="2 3" key="1">
    <citation type="journal article" date="2018" name="Front. Plant Sci.">
        <title>Red Clover (Trifolium pratense) and Zigzag Clover (T. medium) - A Picture of Genomic Similarities and Differences.</title>
        <authorList>
            <person name="Dluhosova J."/>
            <person name="Istvanek J."/>
            <person name="Nedelnik J."/>
            <person name="Repkova J."/>
        </authorList>
    </citation>
    <scope>NUCLEOTIDE SEQUENCE [LARGE SCALE GENOMIC DNA]</scope>
    <source>
        <strain evidence="3">cv. 10/8</strain>
        <tissue evidence="2">Leaf</tissue>
    </source>
</reference>
<proteinExistence type="predicted"/>
<evidence type="ECO:0000313" key="3">
    <source>
        <dbReference type="Proteomes" id="UP000265520"/>
    </source>
</evidence>
<sequence>ASTHDVGSSSSAPPPSEVSKYGEAKSKWSPKR</sequence>
<evidence type="ECO:0000313" key="2">
    <source>
        <dbReference type="EMBL" id="MCI70656.1"/>
    </source>
</evidence>
<evidence type="ECO:0000256" key="1">
    <source>
        <dbReference type="SAM" id="MobiDB-lite"/>
    </source>
</evidence>